<evidence type="ECO:0000313" key="2">
    <source>
        <dbReference type="EMBL" id="KAF7826508.1"/>
    </source>
</evidence>
<dbReference type="Pfam" id="PF13966">
    <property type="entry name" value="zf-RVT"/>
    <property type="match status" value="1"/>
</dbReference>
<name>A0A834TQD9_9FABA</name>
<proteinExistence type="predicted"/>
<dbReference type="InterPro" id="IPR026960">
    <property type="entry name" value="RVT-Znf"/>
</dbReference>
<keyword evidence="3" id="KW-1185">Reference proteome</keyword>
<sequence length="279" mass="32137">MADWELNVIQAKVTKEEIINAVFFSMGSFKAPGPDGYQETSLIPNGVCNDIEKLNRGFLWNSSGRERKPHLVAWKEVCEPVEKGGLDIRPLQSMNCAMLMKLGWWLIEDKDSLWARVLRSKYNCGSDLIPLVKKMSSGSCVWNEICSLWSKVEEGIRWNVGNSGSVRRSVAVPAPITELGVDRVMWNLNSNGRFSVSSAYYMDKEKPLEDESKFWKMVWRWPGPQKFKSFLWQFCKDKLYTNLCSFGRRVSGDLLCLRYNVPFESSMHDIRHCEEVRSL</sequence>
<dbReference type="PANTHER" id="PTHR33116">
    <property type="entry name" value="REVERSE TRANSCRIPTASE ZINC-BINDING DOMAIN-CONTAINING PROTEIN-RELATED-RELATED"/>
    <property type="match status" value="1"/>
</dbReference>
<dbReference type="OrthoDB" id="1435349at2759"/>
<dbReference type="AlphaFoldDB" id="A0A834TQD9"/>
<reference evidence="2" key="1">
    <citation type="submission" date="2020-09" db="EMBL/GenBank/DDBJ databases">
        <title>Genome-Enabled Discovery of Anthraquinone Biosynthesis in Senna tora.</title>
        <authorList>
            <person name="Kang S.-H."/>
            <person name="Pandey R.P."/>
            <person name="Lee C.-M."/>
            <person name="Sim J.-S."/>
            <person name="Jeong J.-T."/>
            <person name="Choi B.-S."/>
            <person name="Jung M."/>
            <person name="Ginzburg D."/>
            <person name="Zhao K."/>
            <person name="Won S.Y."/>
            <person name="Oh T.-J."/>
            <person name="Yu Y."/>
            <person name="Kim N.-H."/>
            <person name="Lee O.R."/>
            <person name="Lee T.-H."/>
            <person name="Bashyal P."/>
            <person name="Kim T.-S."/>
            <person name="Lee W.-H."/>
            <person name="Kawkins C."/>
            <person name="Kim C.-K."/>
            <person name="Kim J.S."/>
            <person name="Ahn B.O."/>
            <person name="Rhee S.Y."/>
            <person name="Sohng J.K."/>
        </authorList>
    </citation>
    <scope>NUCLEOTIDE SEQUENCE</scope>
    <source>
        <tissue evidence="2">Leaf</tissue>
    </source>
</reference>
<evidence type="ECO:0000313" key="3">
    <source>
        <dbReference type="Proteomes" id="UP000634136"/>
    </source>
</evidence>
<organism evidence="2 3">
    <name type="scientific">Senna tora</name>
    <dbReference type="NCBI Taxonomy" id="362788"/>
    <lineage>
        <taxon>Eukaryota</taxon>
        <taxon>Viridiplantae</taxon>
        <taxon>Streptophyta</taxon>
        <taxon>Embryophyta</taxon>
        <taxon>Tracheophyta</taxon>
        <taxon>Spermatophyta</taxon>
        <taxon>Magnoliopsida</taxon>
        <taxon>eudicotyledons</taxon>
        <taxon>Gunneridae</taxon>
        <taxon>Pentapetalae</taxon>
        <taxon>rosids</taxon>
        <taxon>fabids</taxon>
        <taxon>Fabales</taxon>
        <taxon>Fabaceae</taxon>
        <taxon>Caesalpinioideae</taxon>
        <taxon>Cassia clade</taxon>
        <taxon>Senna</taxon>
    </lineage>
</organism>
<gene>
    <name evidence="2" type="ORF">G2W53_017672</name>
</gene>
<accession>A0A834TQD9</accession>
<protein>
    <submittedName>
        <fullName evidence="2">Putative ribonuclease H protein At1g65750 family</fullName>
    </submittedName>
</protein>
<feature type="domain" description="Reverse transcriptase zinc-binding" evidence="1">
    <location>
        <begin position="194"/>
        <end position="277"/>
    </location>
</feature>
<dbReference type="Proteomes" id="UP000634136">
    <property type="component" value="Unassembled WGS sequence"/>
</dbReference>
<dbReference type="PANTHER" id="PTHR33116:SF86">
    <property type="entry name" value="REVERSE TRANSCRIPTASE DOMAIN-CONTAINING PROTEIN"/>
    <property type="match status" value="1"/>
</dbReference>
<dbReference type="EMBL" id="JAAIUW010000006">
    <property type="protein sequence ID" value="KAF7826508.1"/>
    <property type="molecule type" value="Genomic_DNA"/>
</dbReference>
<comment type="caution">
    <text evidence="2">The sequence shown here is derived from an EMBL/GenBank/DDBJ whole genome shotgun (WGS) entry which is preliminary data.</text>
</comment>
<evidence type="ECO:0000259" key="1">
    <source>
        <dbReference type="Pfam" id="PF13966"/>
    </source>
</evidence>